<evidence type="ECO:0000256" key="3">
    <source>
        <dbReference type="ARBA" id="ARBA00022801"/>
    </source>
</evidence>
<dbReference type="CDD" id="cd05561">
    <property type="entry name" value="Peptidases_S8_4"/>
    <property type="match status" value="1"/>
</dbReference>
<feature type="region of interest" description="Disordered" evidence="6">
    <location>
        <begin position="43"/>
        <end position="71"/>
    </location>
</feature>
<dbReference type="RefSeq" id="WP_149761168.1">
    <property type="nucleotide sequence ID" value="NZ_BSPE01000078.1"/>
</dbReference>
<evidence type="ECO:0000256" key="1">
    <source>
        <dbReference type="ARBA" id="ARBA00011073"/>
    </source>
</evidence>
<dbReference type="PANTHER" id="PTHR43806:SF11">
    <property type="entry name" value="CEREVISIN-RELATED"/>
    <property type="match status" value="1"/>
</dbReference>
<gene>
    <name evidence="8" type="ORF">SAMN04488498_109135</name>
</gene>
<protein>
    <submittedName>
        <fullName evidence="8">Subtilase family protein</fullName>
    </submittedName>
</protein>
<dbReference type="PRINTS" id="PR00723">
    <property type="entry name" value="SUBTILISIN"/>
</dbReference>
<dbReference type="InterPro" id="IPR050131">
    <property type="entry name" value="Peptidase_S8_subtilisin-like"/>
</dbReference>
<dbReference type="InterPro" id="IPR015500">
    <property type="entry name" value="Peptidase_S8_subtilisin-rel"/>
</dbReference>
<evidence type="ECO:0000313" key="8">
    <source>
        <dbReference type="EMBL" id="SFK62763.1"/>
    </source>
</evidence>
<evidence type="ECO:0000256" key="4">
    <source>
        <dbReference type="ARBA" id="ARBA00022825"/>
    </source>
</evidence>
<proteinExistence type="inferred from homology"/>
<feature type="active site" description="Charge relay system" evidence="5">
    <location>
        <position position="405"/>
    </location>
</feature>
<keyword evidence="2 5" id="KW-0645">Protease</keyword>
<evidence type="ECO:0000313" key="9">
    <source>
        <dbReference type="Proteomes" id="UP000323300"/>
    </source>
</evidence>
<keyword evidence="4 5" id="KW-0720">Serine protease</keyword>
<dbReference type="GO" id="GO:0004252">
    <property type="term" value="F:serine-type endopeptidase activity"/>
    <property type="evidence" value="ECO:0007669"/>
    <property type="project" value="UniProtKB-UniRule"/>
</dbReference>
<sequence>MQPWLSSGESKVLRRLLLAIALVGGVPAGDGFMSELAGSKAAFADDDDDGGSSAGSGSRGGDRSVGPRRALGGNFLRGLQKRIAPRQQRRATVRRPAPPPALSTRAADEIVAAGLTVDEADALPAAGFIVIERASLQFAGSEIVKLHFPPDATIDATRDRIHAIAPGADVDFNHYFRPGQDSVDCDANHCVAPNLVGWPLVGTAPPSCGGAMTIGLIDTAINPDHAAFAGDRVEVIRLSGGDLPESGRQHGTAVAALLVGSAGSAAPGLLPAAKLVAVDAFHRGARQDDRSEAYDLVRAIDLLAGRKVDVINMSLSGPPNTVLEQLVRKAGSEVALVAAAGNQGPKAEPAYPAAYAEVFAVTAVDSRKQAYRRAGRGEHIDLAAPGVEVWTAASVSGGRPKTGTSFAAPFVTAAAALAKSSGMNTVSKIHEALASAAEDLGEPGKDPVFGWGLLNARALCETPASRP</sequence>
<dbReference type="Proteomes" id="UP000323300">
    <property type="component" value="Unassembled WGS sequence"/>
</dbReference>
<dbReference type="AlphaFoldDB" id="A0A1I4B2I4"/>
<name>A0A1I4B2I4_9HYPH</name>
<reference evidence="8 9" key="1">
    <citation type="submission" date="2016-10" db="EMBL/GenBank/DDBJ databases">
        <authorList>
            <person name="Varghese N."/>
            <person name="Submissions S."/>
        </authorList>
    </citation>
    <scope>NUCLEOTIDE SEQUENCE [LARGE SCALE GENOMIC DNA]</scope>
    <source>
        <strain evidence="8 9">DSM 21822</strain>
    </source>
</reference>
<dbReference type="OrthoDB" id="5405281at2"/>
<dbReference type="InterPro" id="IPR036852">
    <property type="entry name" value="Peptidase_S8/S53_dom_sf"/>
</dbReference>
<dbReference type="EMBL" id="FOSL01000009">
    <property type="protein sequence ID" value="SFK62763.1"/>
    <property type="molecule type" value="Genomic_DNA"/>
</dbReference>
<evidence type="ECO:0000256" key="6">
    <source>
        <dbReference type="SAM" id="MobiDB-lite"/>
    </source>
</evidence>
<accession>A0A1I4B2I4</accession>
<dbReference type="SUPFAM" id="SSF52743">
    <property type="entry name" value="Subtilisin-like"/>
    <property type="match status" value="1"/>
</dbReference>
<dbReference type="PROSITE" id="PS00138">
    <property type="entry name" value="SUBTILASE_SER"/>
    <property type="match status" value="1"/>
</dbReference>
<dbReference type="Pfam" id="PF00082">
    <property type="entry name" value="Peptidase_S8"/>
    <property type="match status" value="1"/>
</dbReference>
<feature type="active site" description="Charge relay system" evidence="5">
    <location>
        <position position="250"/>
    </location>
</feature>
<evidence type="ECO:0000259" key="7">
    <source>
        <dbReference type="Pfam" id="PF00082"/>
    </source>
</evidence>
<dbReference type="GO" id="GO:0006508">
    <property type="term" value="P:proteolysis"/>
    <property type="evidence" value="ECO:0007669"/>
    <property type="project" value="UniProtKB-KW"/>
</dbReference>
<dbReference type="InterPro" id="IPR023828">
    <property type="entry name" value="Peptidase_S8_Ser-AS"/>
</dbReference>
<feature type="active site" description="Charge relay system" evidence="5">
    <location>
        <position position="218"/>
    </location>
</feature>
<feature type="domain" description="Peptidase S8/S53" evidence="7">
    <location>
        <begin position="211"/>
        <end position="452"/>
    </location>
</feature>
<dbReference type="Gene3D" id="3.40.50.200">
    <property type="entry name" value="Peptidase S8/S53 domain"/>
    <property type="match status" value="1"/>
</dbReference>
<dbReference type="InterPro" id="IPR000209">
    <property type="entry name" value="Peptidase_S8/S53_dom"/>
</dbReference>
<dbReference type="PANTHER" id="PTHR43806">
    <property type="entry name" value="PEPTIDASE S8"/>
    <property type="match status" value="1"/>
</dbReference>
<keyword evidence="9" id="KW-1185">Reference proteome</keyword>
<keyword evidence="3 5" id="KW-0378">Hydrolase</keyword>
<dbReference type="PROSITE" id="PS51892">
    <property type="entry name" value="SUBTILASE"/>
    <property type="match status" value="1"/>
</dbReference>
<comment type="similarity">
    <text evidence="1 5">Belongs to the peptidase S8 family.</text>
</comment>
<evidence type="ECO:0000256" key="5">
    <source>
        <dbReference type="PROSITE-ProRule" id="PRU01240"/>
    </source>
</evidence>
<evidence type="ECO:0000256" key="2">
    <source>
        <dbReference type="ARBA" id="ARBA00022670"/>
    </source>
</evidence>
<organism evidence="8 9">
    <name type="scientific">Neomesorhizobium albiziae</name>
    <dbReference type="NCBI Taxonomy" id="335020"/>
    <lineage>
        <taxon>Bacteria</taxon>
        <taxon>Pseudomonadati</taxon>
        <taxon>Pseudomonadota</taxon>
        <taxon>Alphaproteobacteria</taxon>
        <taxon>Hyphomicrobiales</taxon>
        <taxon>Phyllobacteriaceae</taxon>
        <taxon>Neomesorhizobium</taxon>
    </lineage>
</organism>